<dbReference type="EMBL" id="BGZK01000488">
    <property type="protein sequence ID" value="GBP46674.1"/>
    <property type="molecule type" value="Genomic_DNA"/>
</dbReference>
<dbReference type="OrthoDB" id="6624020at2759"/>
<organism evidence="1 2">
    <name type="scientific">Eumeta variegata</name>
    <name type="common">Bagworm moth</name>
    <name type="synonym">Eumeta japonica</name>
    <dbReference type="NCBI Taxonomy" id="151549"/>
    <lineage>
        <taxon>Eukaryota</taxon>
        <taxon>Metazoa</taxon>
        <taxon>Ecdysozoa</taxon>
        <taxon>Arthropoda</taxon>
        <taxon>Hexapoda</taxon>
        <taxon>Insecta</taxon>
        <taxon>Pterygota</taxon>
        <taxon>Neoptera</taxon>
        <taxon>Endopterygota</taxon>
        <taxon>Lepidoptera</taxon>
        <taxon>Glossata</taxon>
        <taxon>Ditrysia</taxon>
        <taxon>Tineoidea</taxon>
        <taxon>Psychidae</taxon>
        <taxon>Oiketicinae</taxon>
        <taxon>Eumeta</taxon>
    </lineage>
</organism>
<evidence type="ECO:0000313" key="2">
    <source>
        <dbReference type="Proteomes" id="UP000299102"/>
    </source>
</evidence>
<reference evidence="1 2" key="1">
    <citation type="journal article" date="2019" name="Commun. Biol.">
        <title>The bagworm genome reveals a unique fibroin gene that provides high tensile strength.</title>
        <authorList>
            <person name="Kono N."/>
            <person name="Nakamura H."/>
            <person name="Ohtoshi R."/>
            <person name="Tomita M."/>
            <person name="Numata K."/>
            <person name="Arakawa K."/>
        </authorList>
    </citation>
    <scope>NUCLEOTIDE SEQUENCE [LARGE SCALE GENOMIC DNA]</scope>
</reference>
<dbReference type="Proteomes" id="UP000299102">
    <property type="component" value="Unassembled WGS sequence"/>
</dbReference>
<keyword evidence="2" id="KW-1185">Reference proteome</keyword>
<comment type="caution">
    <text evidence="1">The sequence shown here is derived from an EMBL/GenBank/DDBJ whole genome shotgun (WGS) entry which is preliminary data.</text>
</comment>
<sequence length="205" mass="23137">MQQGGTYWISLRRAGECAYSGCKLTRTTGNERVDLARNAAFKKTTADYDRFSLSFAKKAIRAVSLEVWQKRYVEGSTSEITKCFFLRVKEAYRILSGVGMTPFLAQALTGHSGFAQYLHRFKLANSPYCACAPDKTQDLLHVLEECPIFLKERAETEVGIGVRILRENFPDLLNDYKNCKMFFTFCEGVVKKSGMKNGSTAKFNS</sequence>
<proteinExistence type="predicted"/>
<accession>A0A4C1W963</accession>
<gene>
    <name evidence="1" type="ORF">EVAR_86926_1</name>
</gene>
<evidence type="ECO:0000313" key="1">
    <source>
        <dbReference type="EMBL" id="GBP46674.1"/>
    </source>
</evidence>
<dbReference type="AlphaFoldDB" id="A0A4C1W963"/>
<protein>
    <submittedName>
        <fullName evidence="1">Retrovirus-related Pol polyprotein from type-1 retrotransposable element R1 3</fullName>
    </submittedName>
</protein>
<name>A0A4C1W963_EUMVA</name>